<reference evidence="2" key="1">
    <citation type="submission" date="2021-02" db="EMBL/GenBank/DDBJ databases">
        <authorList>
            <person name="Nowell W R."/>
        </authorList>
    </citation>
    <scope>NUCLEOTIDE SEQUENCE</scope>
</reference>
<comment type="caution">
    <text evidence="2">The sequence shown here is derived from an EMBL/GenBank/DDBJ whole genome shotgun (WGS) entry which is preliminary data.</text>
</comment>
<dbReference type="EMBL" id="CAJOAY010012227">
    <property type="protein sequence ID" value="CAF4248723.1"/>
    <property type="molecule type" value="Genomic_DNA"/>
</dbReference>
<feature type="compositionally biased region" description="Basic and acidic residues" evidence="1">
    <location>
        <begin position="18"/>
        <end position="27"/>
    </location>
</feature>
<protein>
    <submittedName>
        <fullName evidence="2">Uncharacterized protein</fullName>
    </submittedName>
</protein>
<evidence type="ECO:0000256" key="1">
    <source>
        <dbReference type="SAM" id="MobiDB-lite"/>
    </source>
</evidence>
<accession>A0A820ENG4</accession>
<evidence type="ECO:0000313" key="3">
    <source>
        <dbReference type="Proteomes" id="UP000663881"/>
    </source>
</evidence>
<organism evidence="2 3">
    <name type="scientific">Adineta steineri</name>
    <dbReference type="NCBI Taxonomy" id="433720"/>
    <lineage>
        <taxon>Eukaryota</taxon>
        <taxon>Metazoa</taxon>
        <taxon>Spiralia</taxon>
        <taxon>Gnathifera</taxon>
        <taxon>Rotifera</taxon>
        <taxon>Eurotatoria</taxon>
        <taxon>Bdelloidea</taxon>
        <taxon>Adinetida</taxon>
        <taxon>Adinetidae</taxon>
        <taxon>Adineta</taxon>
    </lineage>
</organism>
<feature type="region of interest" description="Disordered" evidence="1">
    <location>
        <begin position="50"/>
        <end position="70"/>
    </location>
</feature>
<name>A0A820ENG4_9BILA</name>
<dbReference type="AlphaFoldDB" id="A0A820ENG4"/>
<gene>
    <name evidence="2" type="ORF">OKA104_LOCUS43483</name>
</gene>
<dbReference type="Proteomes" id="UP000663881">
    <property type="component" value="Unassembled WGS sequence"/>
</dbReference>
<proteinExistence type="predicted"/>
<evidence type="ECO:0000313" key="2">
    <source>
        <dbReference type="EMBL" id="CAF4248723.1"/>
    </source>
</evidence>
<feature type="region of interest" description="Disordered" evidence="1">
    <location>
        <begin position="1"/>
        <end position="27"/>
    </location>
</feature>
<sequence length="70" mass="7867">MRSGLVTGGQPANPRGEWVQKPEDKKPTVDLDEIKETFMHARIEFCIPDPPASKDKELEISNSAMKLRSD</sequence>